<name>A0AA39FED1_MICHY</name>
<dbReference type="EMBL" id="JAQQBR010001831">
    <property type="protein sequence ID" value="KAK0168017.1"/>
    <property type="molecule type" value="Genomic_DNA"/>
</dbReference>
<feature type="region of interest" description="Disordered" evidence="1">
    <location>
        <begin position="57"/>
        <end position="86"/>
    </location>
</feature>
<dbReference type="AlphaFoldDB" id="A0AA39FED1"/>
<evidence type="ECO:0000313" key="3">
    <source>
        <dbReference type="Proteomes" id="UP001168972"/>
    </source>
</evidence>
<reference evidence="2" key="1">
    <citation type="journal article" date="2023" name="bioRxiv">
        <title>Scaffold-level genome assemblies of two parasitoid biocontrol wasps reveal the parthenogenesis mechanism and an associated novel virus.</title>
        <authorList>
            <person name="Inwood S."/>
            <person name="Skelly J."/>
            <person name="Guhlin J."/>
            <person name="Harrop T."/>
            <person name="Goldson S."/>
            <person name="Dearden P."/>
        </authorList>
    </citation>
    <scope>NUCLEOTIDE SEQUENCE</scope>
    <source>
        <strain evidence="2">Lincoln</strain>
        <tissue evidence="2">Whole body</tissue>
    </source>
</reference>
<organism evidence="2 3">
    <name type="scientific">Microctonus hyperodae</name>
    <name type="common">Parasitoid wasp</name>
    <dbReference type="NCBI Taxonomy" id="165561"/>
    <lineage>
        <taxon>Eukaryota</taxon>
        <taxon>Metazoa</taxon>
        <taxon>Ecdysozoa</taxon>
        <taxon>Arthropoda</taxon>
        <taxon>Hexapoda</taxon>
        <taxon>Insecta</taxon>
        <taxon>Pterygota</taxon>
        <taxon>Neoptera</taxon>
        <taxon>Endopterygota</taxon>
        <taxon>Hymenoptera</taxon>
        <taxon>Apocrita</taxon>
        <taxon>Ichneumonoidea</taxon>
        <taxon>Braconidae</taxon>
        <taxon>Euphorinae</taxon>
        <taxon>Microctonus</taxon>
    </lineage>
</organism>
<feature type="compositionally biased region" description="Polar residues" evidence="1">
    <location>
        <begin position="74"/>
        <end position="86"/>
    </location>
</feature>
<evidence type="ECO:0000256" key="1">
    <source>
        <dbReference type="SAM" id="MobiDB-lite"/>
    </source>
</evidence>
<accession>A0AA39FED1</accession>
<gene>
    <name evidence="2" type="ORF">PV327_001858</name>
</gene>
<dbReference type="Proteomes" id="UP001168972">
    <property type="component" value="Unassembled WGS sequence"/>
</dbReference>
<reference evidence="2" key="2">
    <citation type="submission" date="2023-03" db="EMBL/GenBank/DDBJ databases">
        <authorList>
            <person name="Inwood S.N."/>
            <person name="Skelly J.G."/>
            <person name="Guhlin J."/>
            <person name="Harrop T.W.R."/>
            <person name="Goldson S.G."/>
            <person name="Dearden P.K."/>
        </authorList>
    </citation>
    <scope>NUCLEOTIDE SEQUENCE</scope>
    <source>
        <strain evidence="2">Lincoln</strain>
        <tissue evidence="2">Whole body</tissue>
    </source>
</reference>
<evidence type="ECO:0000313" key="2">
    <source>
        <dbReference type="EMBL" id="KAK0168017.1"/>
    </source>
</evidence>
<sequence>MPKFHDRCCNPMNLKKHLIKSGLRKISHTLVVRYNMSPQDRICSGCYKKLLHPDSNKCSVKSSDPETPPEYFENEQNVNSKPITDVNDSQVNTLTYQPTTSFEISSIEQSCSSLPELSPDIVSTINEALLLLNESPITSQKINMDTFLNE</sequence>
<proteinExistence type="predicted"/>
<keyword evidence="3" id="KW-1185">Reference proteome</keyword>
<comment type="caution">
    <text evidence="2">The sequence shown here is derived from an EMBL/GenBank/DDBJ whole genome shotgun (WGS) entry which is preliminary data.</text>
</comment>
<protein>
    <submittedName>
        <fullName evidence="2">Uncharacterized protein</fullName>
    </submittedName>
</protein>